<dbReference type="GO" id="GO:0016301">
    <property type="term" value="F:kinase activity"/>
    <property type="evidence" value="ECO:0007669"/>
    <property type="project" value="UniProtKB-KW"/>
</dbReference>
<keyword evidence="1" id="KW-0472">Membrane</keyword>
<evidence type="ECO:0000256" key="1">
    <source>
        <dbReference type="SAM" id="Phobius"/>
    </source>
</evidence>
<keyword evidence="2" id="KW-0418">Kinase</keyword>
<gene>
    <name evidence="2" type="ORF">ACFQZ8_31260</name>
</gene>
<reference evidence="3" key="1">
    <citation type="journal article" date="2019" name="Int. J. Syst. Evol. Microbiol.">
        <title>The Global Catalogue of Microorganisms (GCM) 10K type strain sequencing project: providing services to taxonomists for standard genome sequencing and annotation.</title>
        <authorList>
            <consortium name="The Broad Institute Genomics Platform"/>
            <consortium name="The Broad Institute Genome Sequencing Center for Infectious Disease"/>
            <person name="Wu L."/>
            <person name="Ma J."/>
        </authorList>
    </citation>
    <scope>NUCLEOTIDE SEQUENCE [LARGE SCALE GENOMIC DNA]</scope>
    <source>
        <strain evidence="3">JCM 32148</strain>
    </source>
</reference>
<name>A0ABW3AC00_9ACTN</name>
<feature type="non-terminal residue" evidence="2">
    <location>
        <position position="77"/>
    </location>
</feature>
<comment type="caution">
    <text evidence="2">The sequence shown here is derived from an EMBL/GenBank/DDBJ whole genome shotgun (WGS) entry which is preliminary data.</text>
</comment>
<protein>
    <submittedName>
        <fullName evidence="2">Sensor histidine kinase</fullName>
    </submittedName>
</protein>
<dbReference type="EMBL" id="JBHTHM010002763">
    <property type="protein sequence ID" value="MFD0788415.1"/>
    <property type="molecule type" value="Genomic_DNA"/>
</dbReference>
<keyword evidence="1" id="KW-1133">Transmembrane helix</keyword>
<sequence length="77" mass="8316">MSRFSFGSQDWDHRRGRKAVVTLTGASGLLVTATILGWWSGRSLGPLFALDLAAGTLSWLLSPLMLWRPGATTALIT</sequence>
<keyword evidence="1" id="KW-0812">Transmembrane</keyword>
<keyword evidence="3" id="KW-1185">Reference proteome</keyword>
<evidence type="ECO:0000313" key="2">
    <source>
        <dbReference type="EMBL" id="MFD0788415.1"/>
    </source>
</evidence>
<feature type="transmembrane region" description="Helical" evidence="1">
    <location>
        <begin position="47"/>
        <end position="67"/>
    </location>
</feature>
<dbReference type="Proteomes" id="UP001597053">
    <property type="component" value="Unassembled WGS sequence"/>
</dbReference>
<accession>A0ABW3AC00</accession>
<keyword evidence="2" id="KW-0808">Transferase</keyword>
<evidence type="ECO:0000313" key="3">
    <source>
        <dbReference type="Proteomes" id="UP001597053"/>
    </source>
</evidence>
<organism evidence="2 3">
    <name type="scientific">Micromonospora azadirachtae</name>
    <dbReference type="NCBI Taxonomy" id="1970735"/>
    <lineage>
        <taxon>Bacteria</taxon>
        <taxon>Bacillati</taxon>
        <taxon>Actinomycetota</taxon>
        <taxon>Actinomycetes</taxon>
        <taxon>Micromonosporales</taxon>
        <taxon>Micromonosporaceae</taxon>
        <taxon>Micromonospora</taxon>
    </lineage>
</organism>
<proteinExistence type="predicted"/>
<feature type="transmembrane region" description="Helical" evidence="1">
    <location>
        <begin position="20"/>
        <end position="41"/>
    </location>
</feature>